<evidence type="ECO:0000256" key="2">
    <source>
        <dbReference type="ARBA" id="ARBA00023136"/>
    </source>
</evidence>
<evidence type="ECO:0000256" key="4">
    <source>
        <dbReference type="PROSITE-ProRule" id="PRU00473"/>
    </source>
</evidence>
<feature type="chain" id="PRO_5047536876" evidence="6">
    <location>
        <begin position="30"/>
        <end position="184"/>
    </location>
</feature>
<name>A0ABV2GGG6_9HYPH</name>
<dbReference type="Proteomes" id="UP001549204">
    <property type="component" value="Unassembled WGS sequence"/>
</dbReference>
<dbReference type="PROSITE" id="PS51123">
    <property type="entry name" value="OMPA_2"/>
    <property type="match status" value="1"/>
</dbReference>
<organism evidence="8 9">
    <name type="scientific">Mesorhizobium robiniae</name>
    <dbReference type="NCBI Taxonomy" id="559315"/>
    <lineage>
        <taxon>Bacteria</taxon>
        <taxon>Pseudomonadati</taxon>
        <taxon>Pseudomonadota</taxon>
        <taxon>Alphaproteobacteria</taxon>
        <taxon>Hyphomicrobiales</taxon>
        <taxon>Phyllobacteriaceae</taxon>
        <taxon>Mesorhizobium</taxon>
    </lineage>
</organism>
<evidence type="ECO:0000313" key="9">
    <source>
        <dbReference type="Proteomes" id="UP001549204"/>
    </source>
</evidence>
<feature type="signal peptide" evidence="6">
    <location>
        <begin position="1"/>
        <end position="29"/>
    </location>
</feature>
<dbReference type="InterPro" id="IPR006690">
    <property type="entry name" value="OMPA-like_CS"/>
</dbReference>
<sequence>MLKTGVTVVKLWGSSFVLAVTLFSTHASADPLQKSEDIVKFFAGASEFGPSRGVCVGTEDECKSKKKEAPAEKTSLDMLINFGLDSAELDTTARAELGEFAKALNDNRLSTLSFVVEGYTDASGSAHYNDGLSERRAQSVTAFLTSNGVDAARIKAIGLGETHPRNPDPYDPANRRVEMRIRTE</sequence>
<dbReference type="PROSITE" id="PS01068">
    <property type="entry name" value="OMPA_1"/>
    <property type="match status" value="1"/>
</dbReference>
<keyword evidence="2 4" id="KW-0472">Membrane</keyword>
<evidence type="ECO:0000256" key="3">
    <source>
        <dbReference type="ARBA" id="ARBA00023237"/>
    </source>
</evidence>
<evidence type="ECO:0000313" key="8">
    <source>
        <dbReference type="EMBL" id="MET3577117.1"/>
    </source>
</evidence>
<dbReference type="PRINTS" id="PR01021">
    <property type="entry name" value="OMPADOMAIN"/>
</dbReference>
<protein>
    <submittedName>
        <fullName evidence="8">Outer membrane protein OmpA-like peptidoglycan-associated protein</fullName>
    </submittedName>
</protein>
<keyword evidence="6" id="KW-0732">Signal</keyword>
<keyword evidence="9" id="KW-1185">Reference proteome</keyword>
<reference evidence="8 9" key="1">
    <citation type="submission" date="2024-06" db="EMBL/GenBank/DDBJ databases">
        <title>Genomic Encyclopedia of Type Strains, Phase IV (KMG-IV): sequencing the most valuable type-strain genomes for metagenomic binning, comparative biology and taxonomic classification.</title>
        <authorList>
            <person name="Goeker M."/>
        </authorList>
    </citation>
    <scope>NUCLEOTIDE SEQUENCE [LARGE SCALE GENOMIC DNA]</scope>
    <source>
        <strain evidence="8 9">DSM 100022</strain>
    </source>
</reference>
<dbReference type="RefSeq" id="WP_354487183.1">
    <property type="nucleotide sequence ID" value="NZ_JBEPMC010000001.1"/>
</dbReference>
<dbReference type="InterPro" id="IPR006664">
    <property type="entry name" value="OMP_bac"/>
</dbReference>
<dbReference type="InterPro" id="IPR036737">
    <property type="entry name" value="OmpA-like_sf"/>
</dbReference>
<dbReference type="Pfam" id="PF00691">
    <property type="entry name" value="OmpA"/>
    <property type="match status" value="1"/>
</dbReference>
<dbReference type="CDD" id="cd07185">
    <property type="entry name" value="OmpA_C-like"/>
    <property type="match status" value="1"/>
</dbReference>
<dbReference type="InterPro" id="IPR050330">
    <property type="entry name" value="Bact_OuterMem_StrucFunc"/>
</dbReference>
<gene>
    <name evidence="8" type="ORF">ABID19_000132</name>
</gene>
<evidence type="ECO:0000256" key="5">
    <source>
        <dbReference type="SAM" id="MobiDB-lite"/>
    </source>
</evidence>
<feature type="compositionally biased region" description="Basic and acidic residues" evidence="5">
    <location>
        <begin position="162"/>
        <end position="184"/>
    </location>
</feature>
<feature type="region of interest" description="Disordered" evidence="5">
    <location>
        <begin position="160"/>
        <end position="184"/>
    </location>
</feature>
<evidence type="ECO:0000256" key="6">
    <source>
        <dbReference type="SAM" id="SignalP"/>
    </source>
</evidence>
<evidence type="ECO:0000256" key="1">
    <source>
        <dbReference type="ARBA" id="ARBA00004442"/>
    </source>
</evidence>
<evidence type="ECO:0000259" key="7">
    <source>
        <dbReference type="PROSITE" id="PS51123"/>
    </source>
</evidence>
<dbReference type="PANTHER" id="PTHR30329:SF21">
    <property type="entry name" value="LIPOPROTEIN YIAD-RELATED"/>
    <property type="match status" value="1"/>
</dbReference>
<keyword evidence="3" id="KW-0998">Cell outer membrane</keyword>
<accession>A0ABV2GGG6</accession>
<dbReference type="PANTHER" id="PTHR30329">
    <property type="entry name" value="STATOR ELEMENT OF FLAGELLAR MOTOR COMPLEX"/>
    <property type="match status" value="1"/>
</dbReference>
<comment type="subcellular location">
    <subcellularLocation>
        <location evidence="1">Cell outer membrane</location>
    </subcellularLocation>
</comment>
<dbReference type="Gene3D" id="3.30.1330.60">
    <property type="entry name" value="OmpA-like domain"/>
    <property type="match status" value="1"/>
</dbReference>
<dbReference type="EMBL" id="JBEPMC010000001">
    <property type="protein sequence ID" value="MET3577117.1"/>
    <property type="molecule type" value="Genomic_DNA"/>
</dbReference>
<feature type="domain" description="OmpA-like" evidence="7">
    <location>
        <begin position="69"/>
        <end position="184"/>
    </location>
</feature>
<comment type="caution">
    <text evidence="8">The sequence shown here is derived from an EMBL/GenBank/DDBJ whole genome shotgun (WGS) entry which is preliminary data.</text>
</comment>
<dbReference type="InterPro" id="IPR006665">
    <property type="entry name" value="OmpA-like"/>
</dbReference>
<proteinExistence type="predicted"/>
<dbReference type="SUPFAM" id="SSF103088">
    <property type="entry name" value="OmpA-like"/>
    <property type="match status" value="1"/>
</dbReference>